<sequence>MIKKTARHLVTGMIITAGAFTLFGGFNHVSAAVSNRVSQTNSVHSGHHINRPPQNNGYHAGNNANNEFDKFRVIRIARAKRAVNRAKWYANHARSKQSIRRANQNLVKAEQQLNNANRF</sequence>
<dbReference type="Proteomes" id="UP000831181">
    <property type="component" value="Plasmid p1unnamed"/>
</dbReference>
<gene>
    <name evidence="3" type="ORF">MOO44_00370</name>
</gene>
<accession>A0A976X534</accession>
<feature type="region of interest" description="Disordered" evidence="2">
    <location>
        <begin position="42"/>
        <end position="64"/>
    </location>
</feature>
<evidence type="ECO:0000256" key="2">
    <source>
        <dbReference type="SAM" id="MobiDB-lite"/>
    </source>
</evidence>
<proteinExistence type="predicted"/>
<feature type="coiled-coil region" evidence="1">
    <location>
        <begin position="92"/>
        <end position="119"/>
    </location>
</feature>
<feature type="compositionally biased region" description="Low complexity" evidence="2">
    <location>
        <begin position="55"/>
        <end position="64"/>
    </location>
</feature>
<keyword evidence="1" id="KW-0175">Coiled coil</keyword>
<evidence type="ECO:0000313" key="4">
    <source>
        <dbReference type="Proteomes" id="UP000831181"/>
    </source>
</evidence>
<keyword evidence="4" id="KW-1185">Reference proteome</keyword>
<name>A0A976X534_9LACO</name>
<evidence type="ECO:0000313" key="3">
    <source>
        <dbReference type="EMBL" id="UQS86132.1"/>
    </source>
</evidence>
<dbReference type="AlphaFoldDB" id="A0A976X534"/>
<dbReference type="KEGG" id="lbe:MOO44_00370"/>
<geneLocation type="plasmid" evidence="3 4">
    <name>p1unnamed</name>
</geneLocation>
<keyword evidence="3" id="KW-0614">Plasmid</keyword>
<protein>
    <submittedName>
        <fullName evidence="3">Uncharacterized protein</fullName>
    </submittedName>
</protein>
<organism evidence="3 4">
    <name type="scientific">Nicoliella spurrieriana</name>
    <dbReference type="NCBI Taxonomy" id="2925830"/>
    <lineage>
        <taxon>Bacteria</taxon>
        <taxon>Bacillati</taxon>
        <taxon>Bacillota</taxon>
        <taxon>Bacilli</taxon>
        <taxon>Lactobacillales</taxon>
        <taxon>Lactobacillaceae</taxon>
        <taxon>Nicoliella</taxon>
    </lineage>
</organism>
<dbReference type="EMBL" id="CP093360">
    <property type="protein sequence ID" value="UQS86132.1"/>
    <property type="molecule type" value="Genomic_DNA"/>
</dbReference>
<evidence type="ECO:0000256" key="1">
    <source>
        <dbReference type="SAM" id="Coils"/>
    </source>
</evidence>
<reference evidence="3" key="1">
    <citation type="journal article" date="2022" name="Int. J. Syst. Evol. Microbiol.">
        <title>Apilactobacillus apisilvae sp. nov., Nicolia spurrieriana gen. nov. sp. nov., Bombilactobacillus folatiphilus sp. nov. and Bombilactobacillus thymidiniphilus sp. nov., four new lactic acid bacterial isolates from stingless bees Tetragonula carbonaria and Austroplebeia australis.</title>
        <authorList>
            <person name="Oliphant S.A."/>
            <person name="Watson-Haigh N.S."/>
            <person name="Sumby K.M."/>
            <person name="Gardner J."/>
            <person name="Groom S."/>
            <person name="Jiranek V."/>
        </authorList>
    </citation>
    <scope>NUCLEOTIDE SEQUENCE</scope>
    <source>
        <strain evidence="3">SGEP1_A5</strain>
    </source>
</reference>
<dbReference type="RefSeq" id="WP_260115939.1">
    <property type="nucleotide sequence ID" value="NZ_CP093360.1"/>
</dbReference>